<protein>
    <recommendedName>
        <fullName evidence="12">choline-phosphate cytidylyltransferase</fullName>
        <ecNumber evidence="12">2.7.7.15</ecNumber>
    </recommendedName>
</protein>
<dbReference type="EMBL" id="JAANIU010000269">
    <property type="protein sequence ID" value="KAG1573573.1"/>
    <property type="molecule type" value="Genomic_DNA"/>
</dbReference>
<evidence type="ECO:0000313" key="16">
    <source>
        <dbReference type="EMBL" id="KAG1573573.1"/>
    </source>
</evidence>
<comment type="caution">
    <text evidence="16">The sequence shown here is derived from an EMBL/GenBank/DDBJ whole genome shotgun (WGS) entry which is preliminary data.</text>
</comment>
<feature type="region of interest" description="Disordered" evidence="14">
    <location>
        <begin position="818"/>
        <end position="853"/>
    </location>
</feature>
<dbReference type="InterPro" id="IPR015943">
    <property type="entry name" value="WD40/YVTN_repeat-like_dom_sf"/>
</dbReference>
<dbReference type="Pfam" id="PF00400">
    <property type="entry name" value="WD40"/>
    <property type="match status" value="3"/>
</dbReference>
<evidence type="ECO:0000256" key="12">
    <source>
        <dbReference type="ARBA" id="ARBA00026101"/>
    </source>
</evidence>
<name>A0A9P6ZA63_9FUNG</name>
<evidence type="ECO:0000256" key="10">
    <source>
        <dbReference type="ARBA" id="ARBA00023264"/>
    </source>
</evidence>
<dbReference type="FunFam" id="3.40.50.620:FF:000016">
    <property type="entry name" value="Putative choline-phosphate cytidylyltransferase B"/>
    <property type="match status" value="1"/>
</dbReference>
<dbReference type="GO" id="GO:0004105">
    <property type="term" value="F:choline-phosphate cytidylyltransferase activity"/>
    <property type="evidence" value="ECO:0007669"/>
    <property type="project" value="UniProtKB-EC"/>
</dbReference>
<evidence type="ECO:0000256" key="6">
    <source>
        <dbReference type="ARBA" id="ARBA00022695"/>
    </source>
</evidence>
<evidence type="ECO:0000256" key="8">
    <source>
        <dbReference type="ARBA" id="ARBA00023098"/>
    </source>
</evidence>
<feature type="repeat" description="WD" evidence="13">
    <location>
        <begin position="470"/>
        <end position="511"/>
    </location>
</feature>
<dbReference type="SMART" id="SM00320">
    <property type="entry name" value="WD40"/>
    <property type="match status" value="4"/>
</dbReference>
<dbReference type="Gene3D" id="2.130.10.10">
    <property type="entry name" value="YVTN repeat-like/Quinoprotein amine dehydrogenase"/>
    <property type="match status" value="1"/>
</dbReference>
<feature type="domain" description="BHLH" evidence="15">
    <location>
        <begin position="733"/>
        <end position="789"/>
    </location>
</feature>
<evidence type="ECO:0000256" key="7">
    <source>
        <dbReference type="ARBA" id="ARBA00022737"/>
    </source>
</evidence>
<dbReference type="Proteomes" id="UP000740926">
    <property type="component" value="Unassembled WGS sequence"/>
</dbReference>
<keyword evidence="3" id="KW-0444">Lipid biosynthesis</keyword>
<evidence type="ECO:0000256" key="4">
    <source>
        <dbReference type="ARBA" id="ARBA00022574"/>
    </source>
</evidence>
<dbReference type="PROSITE" id="PS50082">
    <property type="entry name" value="WD_REPEATS_2"/>
    <property type="match status" value="1"/>
</dbReference>
<feature type="compositionally biased region" description="Low complexity" evidence="14">
    <location>
        <begin position="232"/>
        <end position="245"/>
    </location>
</feature>
<dbReference type="Gene3D" id="4.10.280.10">
    <property type="entry name" value="Helix-loop-helix DNA-binding domain"/>
    <property type="match status" value="1"/>
</dbReference>
<dbReference type="PANTHER" id="PTHR14107">
    <property type="entry name" value="WD REPEAT PROTEIN"/>
    <property type="match status" value="1"/>
</dbReference>
<dbReference type="Pfam" id="PF01467">
    <property type="entry name" value="CTP_transf_like"/>
    <property type="match status" value="1"/>
</dbReference>
<dbReference type="CDD" id="cd02174">
    <property type="entry name" value="CCT"/>
    <property type="match status" value="1"/>
</dbReference>
<dbReference type="InterPro" id="IPR011598">
    <property type="entry name" value="bHLH_dom"/>
</dbReference>
<feature type="compositionally biased region" description="Basic and acidic residues" evidence="14">
    <location>
        <begin position="75"/>
        <end position="84"/>
    </location>
</feature>
<dbReference type="InterPro" id="IPR041723">
    <property type="entry name" value="CCT"/>
</dbReference>
<dbReference type="Gene3D" id="3.40.50.620">
    <property type="entry name" value="HUPs"/>
    <property type="match status" value="1"/>
</dbReference>
<dbReference type="NCBIfam" id="TIGR00125">
    <property type="entry name" value="cyt_tran_rel"/>
    <property type="match status" value="1"/>
</dbReference>
<reference evidence="16 17" key="1">
    <citation type="journal article" date="2020" name="Microb. Genom.">
        <title>Genetic diversity of clinical and environmental Mucorales isolates obtained from an investigation of mucormycosis cases among solid organ transplant recipients.</title>
        <authorList>
            <person name="Nguyen M.H."/>
            <person name="Kaul D."/>
            <person name="Muto C."/>
            <person name="Cheng S.J."/>
            <person name="Richter R.A."/>
            <person name="Bruno V.M."/>
            <person name="Liu G."/>
            <person name="Beyhan S."/>
            <person name="Sundermann A.J."/>
            <person name="Mounaud S."/>
            <person name="Pasculle A.W."/>
            <person name="Nierman W.C."/>
            <person name="Driscoll E."/>
            <person name="Cumbie R."/>
            <person name="Clancy C.J."/>
            <person name="Dupont C.L."/>
        </authorList>
    </citation>
    <scope>NUCLEOTIDE SEQUENCE [LARGE SCALE GENOMIC DNA]</scope>
    <source>
        <strain evidence="16 17">GL24</strain>
    </source>
</reference>
<keyword evidence="8" id="KW-0443">Lipid metabolism</keyword>
<dbReference type="SUPFAM" id="SSF47459">
    <property type="entry name" value="HLH, helix-loop-helix DNA-binding domain"/>
    <property type="match status" value="1"/>
</dbReference>
<dbReference type="InterPro" id="IPR001680">
    <property type="entry name" value="WD40_rpt"/>
</dbReference>
<dbReference type="SUPFAM" id="SSF50978">
    <property type="entry name" value="WD40 repeat-like"/>
    <property type="match status" value="1"/>
</dbReference>
<evidence type="ECO:0000256" key="5">
    <source>
        <dbReference type="ARBA" id="ARBA00022679"/>
    </source>
</evidence>
<feature type="compositionally biased region" description="Low complexity" evidence="14">
    <location>
        <begin position="616"/>
        <end position="632"/>
    </location>
</feature>
<comment type="pathway">
    <text evidence="11">Phospholipid metabolism; phosphatidylcholine biosynthesis; phosphatidylcholine from phosphocholine: step 1/2.</text>
</comment>
<dbReference type="AlphaFoldDB" id="A0A9P6ZA63"/>
<evidence type="ECO:0000256" key="9">
    <source>
        <dbReference type="ARBA" id="ARBA00023209"/>
    </source>
</evidence>
<feature type="region of interest" description="Disordered" evidence="14">
    <location>
        <begin position="616"/>
        <end position="638"/>
    </location>
</feature>
<dbReference type="SUPFAM" id="SSF52374">
    <property type="entry name" value="Nucleotidylyl transferase"/>
    <property type="match status" value="1"/>
</dbReference>
<dbReference type="PROSITE" id="PS50888">
    <property type="entry name" value="BHLH"/>
    <property type="match status" value="1"/>
</dbReference>
<keyword evidence="6" id="KW-0548">Nucleotidyltransferase</keyword>
<dbReference type="InterPro" id="IPR036638">
    <property type="entry name" value="HLH_DNA-bd_sf"/>
</dbReference>
<feature type="compositionally biased region" description="Basic and acidic residues" evidence="14">
    <location>
        <begin position="818"/>
        <end position="830"/>
    </location>
</feature>
<evidence type="ECO:0000256" key="3">
    <source>
        <dbReference type="ARBA" id="ARBA00022516"/>
    </source>
</evidence>
<organism evidence="16 17">
    <name type="scientific">Rhizopus delemar</name>
    <dbReference type="NCBI Taxonomy" id="936053"/>
    <lineage>
        <taxon>Eukaryota</taxon>
        <taxon>Fungi</taxon>
        <taxon>Fungi incertae sedis</taxon>
        <taxon>Mucoromycota</taxon>
        <taxon>Mucoromycotina</taxon>
        <taxon>Mucoromycetes</taxon>
        <taxon>Mucorales</taxon>
        <taxon>Mucorineae</taxon>
        <taxon>Rhizopodaceae</taxon>
        <taxon>Rhizopus</taxon>
    </lineage>
</organism>
<keyword evidence="7" id="KW-0677">Repeat</keyword>
<dbReference type="EC" id="2.7.7.15" evidence="12"/>
<feature type="compositionally biased region" description="Low complexity" evidence="14">
    <location>
        <begin position="93"/>
        <end position="102"/>
    </location>
</feature>
<keyword evidence="9" id="KW-0594">Phospholipid biosynthesis</keyword>
<keyword evidence="5" id="KW-0808">Transferase</keyword>
<dbReference type="GO" id="GO:0005634">
    <property type="term" value="C:nucleus"/>
    <property type="evidence" value="ECO:0007669"/>
    <property type="project" value="TreeGrafter"/>
</dbReference>
<accession>A0A9P6ZA63</accession>
<feature type="region of interest" description="Disordered" evidence="14">
    <location>
        <begin position="70"/>
        <end position="104"/>
    </location>
</feature>
<evidence type="ECO:0000259" key="15">
    <source>
        <dbReference type="PROSITE" id="PS50888"/>
    </source>
</evidence>
<keyword evidence="17" id="KW-1185">Reference proteome</keyword>
<dbReference type="PANTHER" id="PTHR14107:SF16">
    <property type="entry name" value="AT02583P"/>
    <property type="match status" value="1"/>
</dbReference>
<gene>
    <name evidence="16" type="ORF">G6F50_002730</name>
</gene>
<dbReference type="PROSITE" id="PS50294">
    <property type="entry name" value="WD_REPEATS_REGION"/>
    <property type="match status" value="1"/>
</dbReference>
<dbReference type="InterPro" id="IPR051362">
    <property type="entry name" value="WD_repeat_creC_regulators"/>
</dbReference>
<dbReference type="Pfam" id="PF00010">
    <property type="entry name" value="HLH"/>
    <property type="match status" value="1"/>
</dbReference>
<keyword evidence="10" id="KW-1208">Phospholipid metabolism</keyword>
<dbReference type="SMART" id="SM00353">
    <property type="entry name" value="HLH"/>
    <property type="match status" value="1"/>
</dbReference>
<comment type="similarity">
    <text evidence="2">Belongs to the cytidylyltransferase family.</text>
</comment>
<dbReference type="InterPro" id="IPR004821">
    <property type="entry name" value="Cyt_trans-like"/>
</dbReference>
<evidence type="ECO:0000256" key="2">
    <source>
        <dbReference type="ARBA" id="ARBA00010101"/>
    </source>
</evidence>
<evidence type="ECO:0000313" key="17">
    <source>
        <dbReference type="Proteomes" id="UP000740926"/>
    </source>
</evidence>
<dbReference type="GO" id="GO:0046983">
    <property type="term" value="F:protein dimerization activity"/>
    <property type="evidence" value="ECO:0007669"/>
    <property type="project" value="InterPro"/>
</dbReference>
<comment type="pathway">
    <text evidence="1">Lipid metabolism.</text>
</comment>
<dbReference type="GO" id="GO:0032153">
    <property type="term" value="C:cell division site"/>
    <property type="evidence" value="ECO:0007669"/>
    <property type="project" value="TreeGrafter"/>
</dbReference>
<feature type="region of interest" description="Disordered" evidence="14">
    <location>
        <begin position="232"/>
        <end position="252"/>
    </location>
</feature>
<proteinExistence type="inferred from homology"/>
<sequence length="1132" mass="128582">MDGYFQSTLAASSLQSNVNRNTSNTVTKVVVHFPPSNKEFSCNELHTPDGVYPLLHETFHETIAPQFATGTRSSIVREKRRPETTDEEEDIESSYSSSTGSSNHHFGLSMTPVIPIPNASRKHVRNRSSISSVSPGLTIITPSQKNNSYAPFSPSFPQTPMQQQFVPGSFMMSSSQELSNTIDQETPNNSVSNGGSISSLFNRSNSISNNTLTLNGSQQQLSTSIGRSNHIFSNSISNNNNHSSSMTSKPKNYLSKTKSTFVLRFLIHENLQKILSAKTDEDYYLFYNIGSSFIWMDNKSKDPLSRIVFSKSYPLCHDINESTRCDDHLDIIIGFSTGDIVWYDPISCKYVRLNKGGSMISSAVSMIKWIPGSDELFIAAFKDGSVMIMGKERDDQAFVIPEPTSWTESQFYATRPHKSSKYNPISYWKVSKEGLTDFSFSPDGIHLALTGSDGQLRIIDYRNERLTDIFSSYYGKLVCVDWSPDGHYIVTGGQDDLVTIWSFTERKMVARCQGHKSWITGVAFDPWNCDEQTYRFASVSEDCNLVLWDFSLSALQKPKHSRGISPICSSSTKWPTPPPLPLQAPPNLPSFSASTEQVERKRSLKSHKLFRGFSSSTDTLNSTSSSNGGFSKNFRKKKATKNEDDGAVLLMDEQRLPVLHPPVKKNYAALLQPTTMITIHADPCVSVQFTEDYMMTTDRREQQESPIIRFYVPQQEEEEGSIIMDDNNRKINKRKLSHSAIEKKRRERMNDKIEALKSLVPTCNSPFITQQPIHKLNVLQATIDYIHQLHYTLETTLSEDHPIRQSLNKKKREVKKLAREIEDQTTSRDASDEDNIDTLTVEDIPPPTKKSRPMDTNLFTSEEENESNIACLPPGIEEQYGFKINPPPVDRPVRIYCDGIYDLFHFGHAKALEQAKKAFPNVYLLVGVCNDIETHKRKGKTVMTDIERYEAVRHCKWVDQVIPDAPWIVDQEFLDHHKIDYVAHDAEPYQSNESGDVYAFVKEQGRFFPTERTDGISTSDLITRIVRDYDAYLRRNLERGVSAKELNISFLKERKIKTKKHIEDLRQTLKTAINDTVLHWEDKSHDFIRGFSGVFGAEDVVDKLWKYRNRKRLGSASTSTSRIQSEVEEEEQ</sequence>
<dbReference type="InterPro" id="IPR036322">
    <property type="entry name" value="WD40_repeat_dom_sf"/>
</dbReference>
<dbReference type="GO" id="GO:0051286">
    <property type="term" value="C:cell tip"/>
    <property type="evidence" value="ECO:0007669"/>
    <property type="project" value="TreeGrafter"/>
</dbReference>
<dbReference type="InterPro" id="IPR014729">
    <property type="entry name" value="Rossmann-like_a/b/a_fold"/>
</dbReference>
<evidence type="ECO:0000256" key="13">
    <source>
        <dbReference type="PROSITE-ProRule" id="PRU00221"/>
    </source>
</evidence>
<keyword evidence="4 13" id="KW-0853">WD repeat</keyword>
<evidence type="ECO:0000256" key="11">
    <source>
        <dbReference type="ARBA" id="ARBA00025706"/>
    </source>
</evidence>
<evidence type="ECO:0000256" key="1">
    <source>
        <dbReference type="ARBA" id="ARBA00005189"/>
    </source>
</evidence>
<dbReference type="GO" id="GO:0045013">
    <property type="term" value="P:carbon catabolite repression of transcription"/>
    <property type="evidence" value="ECO:0007669"/>
    <property type="project" value="TreeGrafter"/>
</dbReference>
<evidence type="ECO:0000256" key="14">
    <source>
        <dbReference type="SAM" id="MobiDB-lite"/>
    </source>
</evidence>